<reference evidence="2 3" key="2">
    <citation type="submission" date="2024-05" db="EMBL/GenBank/DDBJ databases">
        <authorList>
            <person name="Chen Y."/>
            <person name="Shah S."/>
            <person name="Dougan E. K."/>
            <person name="Thang M."/>
            <person name="Chan C."/>
        </authorList>
    </citation>
    <scope>NUCLEOTIDE SEQUENCE [LARGE SCALE GENOMIC DNA]</scope>
</reference>
<dbReference type="Proteomes" id="UP001152797">
    <property type="component" value="Unassembled WGS sequence"/>
</dbReference>
<dbReference type="EMBL" id="CAMXCT020006506">
    <property type="protein sequence ID" value="CAL1168273.1"/>
    <property type="molecule type" value="Genomic_DNA"/>
</dbReference>
<dbReference type="AlphaFoldDB" id="A0A9P1DU81"/>
<evidence type="ECO:0000313" key="3">
    <source>
        <dbReference type="Proteomes" id="UP001152797"/>
    </source>
</evidence>
<name>A0A9P1DU81_9DINO</name>
<protein>
    <submittedName>
        <fullName evidence="1">Uncharacterized protein</fullName>
    </submittedName>
</protein>
<organism evidence="1">
    <name type="scientific">Cladocopium goreaui</name>
    <dbReference type="NCBI Taxonomy" id="2562237"/>
    <lineage>
        <taxon>Eukaryota</taxon>
        <taxon>Sar</taxon>
        <taxon>Alveolata</taxon>
        <taxon>Dinophyceae</taxon>
        <taxon>Suessiales</taxon>
        <taxon>Symbiodiniaceae</taxon>
        <taxon>Cladocopium</taxon>
    </lineage>
</organism>
<dbReference type="EMBL" id="CAMXCT010006506">
    <property type="protein sequence ID" value="CAI4014898.1"/>
    <property type="molecule type" value="Genomic_DNA"/>
</dbReference>
<dbReference type="EMBL" id="CAMXCT030006506">
    <property type="protein sequence ID" value="CAL4802210.1"/>
    <property type="molecule type" value="Genomic_DNA"/>
</dbReference>
<comment type="caution">
    <text evidence="1">The sequence shown here is derived from an EMBL/GenBank/DDBJ whole genome shotgun (WGS) entry which is preliminary data.</text>
</comment>
<proteinExistence type="predicted"/>
<gene>
    <name evidence="1" type="ORF">C1SCF055_LOCUS39760</name>
</gene>
<accession>A0A9P1DU81</accession>
<evidence type="ECO:0000313" key="2">
    <source>
        <dbReference type="EMBL" id="CAL4802210.1"/>
    </source>
</evidence>
<sequence>MPTVIGTLWPYNGKIPWQKYQCCTLPFDLFLFTQDRAEWFNIALKQRCFRDLKDPRQVEDTIRDFWRKDVDPEKPWMLGNIHWSTETDGDGIGFEKKVVTFFRLKVNSLDPRERLQRERNREYAEILPPGPERDLALKMLVDDEQFFKESAEYTIKKWTARSNPWGLLVVFTFCGEETCRWSMVAFKLSETDLIMEDEQSQRAFERLFGVQTVEQKLKTTKFSMDTWFTGGDFANEAMCQIQTAVRRRLDWFVFENVPEYPTDYLRPLEQKYAYEETLISPQRFGKPMNRLRKYRLYWNKEKYTRKGPCLRQILKLVCPLSELKMDADVMFWMRPSELAH</sequence>
<keyword evidence="3" id="KW-1185">Reference proteome</keyword>
<reference evidence="1" key="1">
    <citation type="submission" date="2022-10" db="EMBL/GenBank/DDBJ databases">
        <authorList>
            <person name="Chen Y."/>
            <person name="Dougan E. K."/>
            <person name="Chan C."/>
            <person name="Rhodes N."/>
            <person name="Thang M."/>
        </authorList>
    </citation>
    <scope>NUCLEOTIDE SEQUENCE</scope>
</reference>
<evidence type="ECO:0000313" key="1">
    <source>
        <dbReference type="EMBL" id="CAI4014898.1"/>
    </source>
</evidence>